<reference evidence="2 3" key="1">
    <citation type="submission" date="2019-02" db="EMBL/GenBank/DDBJ databases">
        <title>Deep-cultivation of Planctomycetes and their phenomic and genomic characterization uncovers novel biology.</title>
        <authorList>
            <person name="Wiegand S."/>
            <person name="Jogler M."/>
            <person name="Boedeker C."/>
            <person name="Pinto D."/>
            <person name="Vollmers J."/>
            <person name="Rivas-Marin E."/>
            <person name="Kohn T."/>
            <person name="Peeters S.H."/>
            <person name="Heuer A."/>
            <person name="Rast P."/>
            <person name="Oberbeckmann S."/>
            <person name="Bunk B."/>
            <person name="Jeske O."/>
            <person name="Meyerdierks A."/>
            <person name="Storesund J.E."/>
            <person name="Kallscheuer N."/>
            <person name="Luecker S."/>
            <person name="Lage O.M."/>
            <person name="Pohl T."/>
            <person name="Merkel B.J."/>
            <person name="Hornburger P."/>
            <person name="Mueller R.-W."/>
            <person name="Bruemmer F."/>
            <person name="Labrenz M."/>
            <person name="Spormann A.M."/>
            <person name="Op den Camp H."/>
            <person name="Overmann J."/>
            <person name="Amann R."/>
            <person name="Jetten M.S.M."/>
            <person name="Mascher T."/>
            <person name="Medema M.H."/>
            <person name="Devos D.P."/>
            <person name="Kaster A.-K."/>
            <person name="Ovreas L."/>
            <person name="Rohde M."/>
            <person name="Galperin M.Y."/>
            <person name="Jogler C."/>
        </authorList>
    </citation>
    <scope>NUCLEOTIDE SEQUENCE [LARGE SCALE GENOMIC DNA]</scope>
    <source>
        <strain evidence="2 3">K23_9</strain>
    </source>
</reference>
<keyword evidence="3" id="KW-1185">Reference proteome</keyword>
<dbReference type="Proteomes" id="UP000319817">
    <property type="component" value="Chromosome"/>
</dbReference>
<accession>A0A517P030</accession>
<evidence type="ECO:0000313" key="2">
    <source>
        <dbReference type="EMBL" id="QDT12721.1"/>
    </source>
</evidence>
<sequence length="68" mass="7069">MSDSICAAVSFASGRACEQNGETQPMALATGPEKASVRDARPAAGAVGSQLDRSSPFHGTRQYLKSLK</sequence>
<proteinExistence type="predicted"/>
<name>A0A517P030_9BACT</name>
<dbReference type="EMBL" id="CP036526">
    <property type="protein sequence ID" value="QDT12721.1"/>
    <property type="molecule type" value="Genomic_DNA"/>
</dbReference>
<protein>
    <submittedName>
        <fullName evidence="2">Uncharacterized protein</fullName>
    </submittedName>
</protein>
<evidence type="ECO:0000256" key="1">
    <source>
        <dbReference type="SAM" id="MobiDB-lite"/>
    </source>
</evidence>
<feature type="region of interest" description="Disordered" evidence="1">
    <location>
        <begin position="43"/>
        <end position="68"/>
    </location>
</feature>
<gene>
    <name evidence="2" type="ORF">K239x_47330</name>
</gene>
<organism evidence="2 3">
    <name type="scientific">Stieleria marina</name>
    <dbReference type="NCBI Taxonomy" id="1930275"/>
    <lineage>
        <taxon>Bacteria</taxon>
        <taxon>Pseudomonadati</taxon>
        <taxon>Planctomycetota</taxon>
        <taxon>Planctomycetia</taxon>
        <taxon>Pirellulales</taxon>
        <taxon>Pirellulaceae</taxon>
        <taxon>Stieleria</taxon>
    </lineage>
</organism>
<evidence type="ECO:0000313" key="3">
    <source>
        <dbReference type="Proteomes" id="UP000319817"/>
    </source>
</evidence>
<dbReference type="AlphaFoldDB" id="A0A517P030"/>